<proteinExistence type="predicted"/>
<reference evidence="2" key="1">
    <citation type="submission" date="2020-06" db="EMBL/GenBank/DDBJ databases">
        <title>WGS assembly of Ceratodon purpureus strain R40.</title>
        <authorList>
            <person name="Carey S.B."/>
            <person name="Jenkins J."/>
            <person name="Shu S."/>
            <person name="Lovell J.T."/>
            <person name="Sreedasyam A."/>
            <person name="Maumus F."/>
            <person name="Tiley G.P."/>
            <person name="Fernandez-Pozo N."/>
            <person name="Barry K."/>
            <person name="Chen C."/>
            <person name="Wang M."/>
            <person name="Lipzen A."/>
            <person name="Daum C."/>
            <person name="Saski C.A."/>
            <person name="Payton A.C."/>
            <person name="Mcbreen J.C."/>
            <person name="Conrad R.E."/>
            <person name="Kollar L.M."/>
            <person name="Olsson S."/>
            <person name="Huttunen S."/>
            <person name="Landis J.B."/>
            <person name="Wickett N.J."/>
            <person name="Johnson M.G."/>
            <person name="Rensing S.A."/>
            <person name="Grimwood J."/>
            <person name="Schmutz J."/>
            <person name="Mcdaniel S.F."/>
        </authorList>
    </citation>
    <scope>NUCLEOTIDE SEQUENCE</scope>
    <source>
        <strain evidence="2">R40</strain>
    </source>
</reference>
<gene>
    <name evidence="2" type="ORF">KC19_10G014800</name>
</gene>
<protein>
    <recommendedName>
        <fullName evidence="4">Transmembrane protein</fullName>
    </recommendedName>
</protein>
<sequence>MLSSLSTAIHPPQIPLREFSERIEQLWFKHLLFMQVQVCVFVICLLLAFLNPLGYFCLCFGFWVKLNALWAILLRCLGVRFVEDRFGFMGSLVQWELGFGFVWASGGFRLKF</sequence>
<evidence type="ECO:0000313" key="3">
    <source>
        <dbReference type="Proteomes" id="UP000822688"/>
    </source>
</evidence>
<keyword evidence="1" id="KW-1133">Transmembrane helix</keyword>
<feature type="transmembrane region" description="Helical" evidence="1">
    <location>
        <begin position="86"/>
        <end position="106"/>
    </location>
</feature>
<dbReference type="AlphaFoldDB" id="A0A8T0GKL8"/>
<comment type="caution">
    <text evidence="2">The sequence shown here is derived from an EMBL/GenBank/DDBJ whole genome shotgun (WGS) entry which is preliminary data.</text>
</comment>
<evidence type="ECO:0008006" key="4">
    <source>
        <dbReference type="Google" id="ProtNLM"/>
    </source>
</evidence>
<dbReference type="EMBL" id="CM026431">
    <property type="protein sequence ID" value="KAG0558268.1"/>
    <property type="molecule type" value="Genomic_DNA"/>
</dbReference>
<feature type="transmembrane region" description="Helical" evidence="1">
    <location>
        <begin position="26"/>
        <end position="49"/>
    </location>
</feature>
<feature type="transmembrane region" description="Helical" evidence="1">
    <location>
        <begin position="55"/>
        <end position="74"/>
    </location>
</feature>
<accession>A0A8T0GKL8</accession>
<evidence type="ECO:0000313" key="2">
    <source>
        <dbReference type="EMBL" id="KAG0558268.1"/>
    </source>
</evidence>
<organism evidence="2 3">
    <name type="scientific">Ceratodon purpureus</name>
    <name type="common">Fire moss</name>
    <name type="synonym">Dicranum purpureum</name>
    <dbReference type="NCBI Taxonomy" id="3225"/>
    <lineage>
        <taxon>Eukaryota</taxon>
        <taxon>Viridiplantae</taxon>
        <taxon>Streptophyta</taxon>
        <taxon>Embryophyta</taxon>
        <taxon>Bryophyta</taxon>
        <taxon>Bryophytina</taxon>
        <taxon>Bryopsida</taxon>
        <taxon>Dicranidae</taxon>
        <taxon>Pseudoditrichales</taxon>
        <taxon>Ditrichaceae</taxon>
        <taxon>Ceratodon</taxon>
    </lineage>
</organism>
<keyword evidence="1" id="KW-0472">Membrane</keyword>
<dbReference type="Proteomes" id="UP000822688">
    <property type="component" value="Chromosome 10"/>
</dbReference>
<keyword evidence="3" id="KW-1185">Reference proteome</keyword>
<evidence type="ECO:0000256" key="1">
    <source>
        <dbReference type="SAM" id="Phobius"/>
    </source>
</evidence>
<name>A0A8T0GKL8_CERPU</name>
<keyword evidence="1" id="KW-0812">Transmembrane</keyword>